<name>A0A2N9JAS7_FAGSY</name>
<protein>
    <recommendedName>
        <fullName evidence="2">Aminotransferase-like plant mobile domain-containing protein</fullName>
    </recommendedName>
</protein>
<dbReference type="InterPro" id="IPR044824">
    <property type="entry name" value="MAIN-like"/>
</dbReference>
<dbReference type="AlphaFoldDB" id="A0A2N9JAS7"/>
<proteinExistence type="predicted"/>
<feature type="domain" description="Aminotransferase-like plant mobile" evidence="2">
    <location>
        <begin position="190"/>
        <end position="412"/>
    </location>
</feature>
<feature type="region of interest" description="Disordered" evidence="1">
    <location>
        <begin position="784"/>
        <end position="803"/>
    </location>
</feature>
<reference evidence="3" key="1">
    <citation type="submission" date="2018-02" db="EMBL/GenBank/DDBJ databases">
        <authorList>
            <person name="Cohen D.B."/>
            <person name="Kent A.D."/>
        </authorList>
    </citation>
    <scope>NUCLEOTIDE SEQUENCE</scope>
</reference>
<dbReference type="Pfam" id="PF10536">
    <property type="entry name" value="PMD"/>
    <property type="match status" value="1"/>
</dbReference>
<evidence type="ECO:0000256" key="1">
    <source>
        <dbReference type="SAM" id="MobiDB-lite"/>
    </source>
</evidence>
<evidence type="ECO:0000313" key="3">
    <source>
        <dbReference type="EMBL" id="SPD33683.1"/>
    </source>
</evidence>
<dbReference type="PANTHER" id="PTHR46033:SF80">
    <property type="entry name" value="PROTEIN MAIN-LIKE 2-LIKE"/>
    <property type="match status" value="1"/>
</dbReference>
<dbReference type="EMBL" id="OIVN01006468">
    <property type="protein sequence ID" value="SPD33683.1"/>
    <property type="molecule type" value="Genomic_DNA"/>
</dbReference>
<accession>A0A2N9JAS7</accession>
<evidence type="ECO:0000259" key="2">
    <source>
        <dbReference type="Pfam" id="PF10536"/>
    </source>
</evidence>
<feature type="compositionally biased region" description="Polar residues" evidence="1">
    <location>
        <begin position="787"/>
        <end position="799"/>
    </location>
</feature>
<dbReference type="InterPro" id="IPR019557">
    <property type="entry name" value="AminoTfrase-like_pln_mobile"/>
</dbReference>
<gene>
    <name evidence="3" type="ORF">FSB_LOCUS61565</name>
</gene>
<sequence>MVLGIVGGDLEAGTKEVIKASPLRVGTPVVPFSSLAMTMGNIGTARPLRDPWYQMKGLFPAITPATSMTMSNMYWVSREFFQSVEEAWIPDLEGIVDLQIKRGVLELVPLQLEYPSGIVETWADWVDEELVDNEFVEVLQEAGVFEAIVISQSLNMYRDVAGICHLVRRWCPATHTFFLAWESVIEEELIEGFGGKSASFGEHLAKHSTWVTTFRRKSDESEKYTCYATFVAFWLTKFVFCEHPHYAMQPSVFRLAIKISSGNCFPLAPMFLGHLYTHLDLLHADELIGASCRVVAFVINMSLLQACLWEHLKEYRSKCRKLKDVTAKFEKMPSIIAEKCVGFRQGFPIIFKWFGAKGLAGLMDSLDKEIGFTWRLYSNLVSGFASRSPLLLMHGFAIVARQFGFDQDISGSNLEVLGPDYRMDPYLKGKAYAFYSSMMPQVLYPGPSRVGACTKRMHNYWARVMGIFVKYVNGGTPSDIPMPSLRIKPPSGFRILRNVASGNGYGSRQGAGYVEWHEEKSSWKVFGTHLPPEWSSTHFTFIEEKGGRFKKGKRIAEESPVAPIDPSKEGKKKARVHMAPATPFPITSIDVLATSEPVSPSTIVTKGSARRTHSQSKLIIAPVGKDEKGSKDLPIYLSTRSPSGGKETSAKAVKAFAEDVDATVDVGNTLPEEGDLDIDLKGDDGVETVGAQTELAPMAEVELSPAIESTKVAEPTTIAGRPAEELSKPSNSDDYFAGLGAFLDIMRPSCVSLPMTRDRLIAHAAPASERVVDPNNSALIPHGGTLATVSGDGTSSNDSEGLRGGMFDQDTQDPYEDMDDNLVVREVPTPFSSEMVDTSSSFGDGVEVSPTRGDDLDLTLRVPYSRLHEGSMRTMAREGTSANLPLAAGRVGVSERGAISATEGLTQFMEDSTKKIYNDHSLRHFWVFEESFVSFLRFQVPSGCLPFWRAYRRGSVTLPQVSSLVAVPVASTSTCLVVCFVTRRRTPHELVTEGKLQDWRGWLESSYILALLWTFFWRGSMRWLAYILGEKLLQKLRPLMLRLLTIRNRSSSRRPRRMVYLLLSH</sequence>
<dbReference type="PANTHER" id="PTHR46033">
    <property type="entry name" value="PROTEIN MAIN-LIKE 2"/>
    <property type="match status" value="1"/>
</dbReference>
<organism evidence="3">
    <name type="scientific">Fagus sylvatica</name>
    <name type="common">Beechnut</name>
    <dbReference type="NCBI Taxonomy" id="28930"/>
    <lineage>
        <taxon>Eukaryota</taxon>
        <taxon>Viridiplantae</taxon>
        <taxon>Streptophyta</taxon>
        <taxon>Embryophyta</taxon>
        <taxon>Tracheophyta</taxon>
        <taxon>Spermatophyta</taxon>
        <taxon>Magnoliopsida</taxon>
        <taxon>eudicotyledons</taxon>
        <taxon>Gunneridae</taxon>
        <taxon>Pentapetalae</taxon>
        <taxon>rosids</taxon>
        <taxon>fabids</taxon>
        <taxon>Fagales</taxon>
        <taxon>Fagaceae</taxon>
        <taxon>Fagus</taxon>
    </lineage>
</organism>
<dbReference type="GO" id="GO:0010073">
    <property type="term" value="P:meristem maintenance"/>
    <property type="evidence" value="ECO:0007669"/>
    <property type="project" value="InterPro"/>
</dbReference>